<feature type="region of interest" description="Disordered" evidence="1">
    <location>
        <begin position="147"/>
        <end position="170"/>
    </location>
</feature>
<dbReference type="EMBL" id="JARAOO010000002">
    <property type="protein sequence ID" value="KAJ7979454.1"/>
    <property type="molecule type" value="Genomic_DNA"/>
</dbReference>
<dbReference type="AlphaFoldDB" id="A0AAD7QDR6"/>
<sequence length="198" mass="22362">MDCEHQRDMFLTKILSRNSSVSCSSHIYYYRNPEGVPFKWEMKPGTPINPPKEEALPPLCPPPAILSLGLPKPCIEQHKPSSRPRLIRFWKKKCSTRNKQMSKKLQEESHHQQECPIDHNVGGLDTFGGFEFCSSDCEFSASSRHSISSSSSSSFSFTNGPSVRSPSAESLGRDMYKRPLSCSPWNISRILVSVTRRV</sequence>
<comment type="caution">
    <text evidence="2">The sequence shown here is derived from an EMBL/GenBank/DDBJ whole genome shotgun (WGS) entry which is preliminary data.</text>
</comment>
<keyword evidence="3" id="KW-1185">Reference proteome</keyword>
<evidence type="ECO:0000313" key="2">
    <source>
        <dbReference type="EMBL" id="KAJ7979454.1"/>
    </source>
</evidence>
<dbReference type="KEGG" id="qsa:O6P43_002852"/>
<evidence type="ECO:0000313" key="3">
    <source>
        <dbReference type="Proteomes" id="UP001163823"/>
    </source>
</evidence>
<dbReference type="PANTHER" id="PTHR33257">
    <property type="entry name" value="OS05G0165500 PROTEIN"/>
    <property type="match status" value="1"/>
</dbReference>
<dbReference type="Proteomes" id="UP001163823">
    <property type="component" value="Chromosome 2"/>
</dbReference>
<feature type="compositionally biased region" description="Polar residues" evidence="1">
    <location>
        <begin position="158"/>
        <end position="168"/>
    </location>
</feature>
<proteinExistence type="predicted"/>
<evidence type="ECO:0000256" key="1">
    <source>
        <dbReference type="SAM" id="MobiDB-lite"/>
    </source>
</evidence>
<name>A0AAD7QDR6_QUISA</name>
<protein>
    <submittedName>
        <fullName evidence="2">OSBP(Oxysterol binding protein)-related protein 4B</fullName>
    </submittedName>
</protein>
<organism evidence="2 3">
    <name type="scientific">Quillaja saponaria</name>
    <name type="common">Soap bark tree</name>
    <dbReference type="NCBI Taxonomy" id="32244"/>
    <lineage>
        <taxon>Eukaryota</taxon>
        <taxon>Viridiplantae</taxon>
        <taxon>Streptophyta</taxon>
        <taxon>Embryophyta</taxon>
        <taxon>Tracheophyta</taxon>
        <taxon>Spermatophyta</taxon>
        <taxon>Magnoliopsida</taxon>
        <taxon>eudicotyledons</taxon>
        <taxon>Gunneridae</taxon>
        <taxon>Pentapetalae</taxon>
        <taxon>rosids</taxon>
        <taxon>fabids</taxon>
        <taxon>Fabales</taxon>
        <taxon>Quillajaceae</taxon>
        <taxon>Quillaja</taxon>
    </lineage>
</organism>
<feature type="compositionally biased region" description="Low complexity" evidence="1">
    <location>
        <begin position="147"/>
        <end position="157"/>
    </location>
</feature>
<gene>
    <name evidence="2" type="ORF">O6P43_002852</name>
</gene>
<reference evidence="2" key="1">
    <citation type="journal article" date="2023" name="Science">
        <title>Elucidation of the pathway for biosynthesis of saponin adjuvants from the soapbark tree.</title>
        <authorList>
            <person name="Reed J."/>
            <person name="Orme A."/>
            <person name="El-Demerdash A."/>
            <person name="Owen C."/>
            <person name="Martin L.B.B."/>
            <person name="Misra R.C."/>
            <person name="Kikuchi S."/>
            <person name="Rejzek M."/>
            <person name="Martin A.C."/>
            <person name="Harkess A."/>
            <person name="Leebens-Mack J."/>
            <person name="Louveau T."/>
            <person name="Stephenson M.J."/>
            <person name="Osbourn A."/>
        </authorList>
    </citation>
    <scope>NUCLEOTIDE SEQUENCE</scope>
    <source>
        <strain evidence="2">S10</strain>
    </source>
</reference>
<dbReference type="PANTHER" id="PTHR33257:SF6">
    <property type="entry name" value="OXYSTEROL-BINDING 4B-LIKE PROTEIN"/>
    <property type="match status" value="1"/>
</dbReference>
<accession>A0AAD7QDR6</accession>